<dbReference type="EMBL" id="JASBWV010000009">
    <property type="protein sequence ID" value="KAJ9124723.1"/>
    <property type="molecule type" value="Genomic_DNA"/>
</dbReference>
<protein>
    <submittedName>
        <fullName evidence="1">Uncharacterized protein</fullName>
    </submittedName>
</protein>
<evidence type="ECO:0000313" key="2">
    <source>
        <dbReference type="Proteomes" id="UP001234202"/>
    </source>
</evidence>
<dbReference type="Proteomes" id="UP001234202">
    <property type="component" value="Unassembled WGS sequence"/>
</dbReference>
<gene>
    <name evidence="1" type="ORF">QFC24_003091</name>
</gene>
<sequence>MSYTRPPQSGGSYPASSDPKIAKLLVNLTSERKNLQGANAYIRALQASSKNEAVIKQAQNEVRNAQANIKFLEDELAKLQLNASSGAGSGASSPAPSQQGQYLQHGAAGSPSRPGMQHAFTGQPTQPPLGAQHSRGPSIPSGANFSAYPSPGLNASHQRGYSSPNVQQYNGQAQGERPLPPPPGGQAGYSPMQQGRPAAADAVVQGSGQAGAAGTIGAAKNYTQLDLLRYDAPLSGPKITRMLHQLQFKLQVEEQYKRGIEKMGALYRDEGDKRLKNETEVKKVESQNKIQLLRRALKRYETLRLFEDVEDDEFLPDGQRKENLRKPLAGKLTISLKMAKDLNHIPLSRKSSKIHNETTVVIKIEGNERGVSHPSRNDKWYEDFEITIDKANEVELTVYDQQTGGDPTPIGMVWFRISDIAEALRRQKVAAADNATTGQAGTWVTAAKAASMRIPPNAPGSNSDSTLHGPRGASGNDARGGEGIDGWFAVEPAGALSLHLNFVKENVRKRPLEAGVGGLGRQGAVRKRRGDVHEMNGHKFVQTQFYQPILCALCQEFLRTGEGYQCEDCRYACHKRCYPKVVTKCISKSNADTEGDEEKINHRIPHRFQPFSNLSASWCCHCGYMLPFGKKNARKCSECSLTCHAACVHLVPDFCGMTMEMANILLTQLRDIKTTQVTRKPVAKILPSPPASTPTSTTPTPVARIPPPPVQYPTSPAPAAKPPPGAYGVPVPAEPQYAAPPAQINTAAQHGDRQPSQARIPPPAEHVRSEISQPPSQAYEPVHRQAPQAPKAATPPVQQVPRVSPPLSTSSGSQTVVSAKQPGKVARKVGLDDFDFLAVLGKGNFGKVMLAEEKKSQKLWAIKVLKKEFIIENDEVESTQSEKRVFLAAAQERHPFLLELHSCFQTETRIYFVMEYISGGDLMLHIQKKQFTLRQAKFYACEVLLALEYFHRKGIIYRDLKLDNILLTLDGHIKVADYGLCKENMWFGKTTNTFCGTPEFMAPEILLEQRYTRAVDWWAFGVLTYEMLLGQSPFKGDDEDEIFDAILEDEPLYPMSMPGDAVSLLTKLLLRDPIRRLGAGEDDAEAIKRHSFFRDVNFDDVHHKRIPPPYKPTIGNPTDVSNFDTEFTKEKPTLTPVQQQLSAADQAEFAGFSWTAPWAN</sequence>
<reference evidence="1" key="1">
    <citation type="submission" date="2023-04" db="EMBL/GenBank/DDBJ databases">
        <title>Draft Genome sequencing of Naganishia species isolated from polar environments using Oxford Nanopore Technology.</title>
        <authorList>
            <person name="Leo P."/>
            <person name="Venkateswaran K."/>
        </authorList>
    </citation>
    <scope>NUCLEOTIDE SEQUENCE</scope>
    <source>
        <strain evidence="1">DBVPG 5303</strain>
    </source>
</reference>
<comment type="caution">
    <text evidence="1">The sequence shown here is derived from an EMBL/GenBank/DDBJ whole genome shotgun (WGS) entry which is preliminary data.</text>
</comment>
<accession>A0ACC2XLI5</accession>
<name>A0ACC2XLI5_9TREE</name>
<proteinExistence type="predicted"/>
<keyword evidence="2" id="KW-1185">Reference proteome</keyword>
<evidence type="ECO:0000313" key="1">
    <source>
        <dbReference type="EMBL" id="KAJ9124723.1"/>
    </source>
</evidence>
<organism evidence="1 2">
    <name type="scientific">Naganishia onofrii</name>
    <dbReference type="NCBI Taxonomy" id="1851511"/>
    <lineage>
        <taxon>Eukaryota</taxon>
        <taxon>Fungi</taxon>
        <taxon>Dikarya</taxon>
        <taxon>Basidiomycota</taxon>
        <taxon>Agaricomycotina</taxon>
        <taxon>Tremellomycetes</taxon>
        <taxon>Filobasidiales</taxon>
        <taxon>Filobasidiaceae</taxon>
        <taxon>Naganishia</taxon>
    </lineage>
</organism>